<keyword evidence="2" id="KW-1185">Reference proteome</keyword>
<dbReference type="InterPro" id="IPR002347">
    <property type="entry name" value="SDR_fam"/>
</dbReference>
<reference evidence="1" key="2">
    <citation type="submission" date="2021-08" db="EMBL/GenBank/DDBJ databases">
        <authorList>
            <person name="Tani A."/>
            <person name="Ola A."/>
            <person name="Ogura Y."/>
            <person name="Katsura K."/>
            <person name="Hayashi T."/>
        </authorList>
    </citation>
    <scope>NUCLEOTIDE SEQUENCE</scope>
    <source>
        <strain evidence="1">LMG 23639</strain>
    </source>
</reference>
<gene>
    <name evidence="1" type="ORF">AOPFMNJM_0493</name>
</gene>
<dbReference type="Gene3D" id="3.40.50.720">
    <property type="entry name" value="NAD(P)-binding Rossmann-like Domain"/>
    <property type="match status" value="1"/>
</dbReference>
<name>A0ABQ4SU44_9HYPH</name>
<accession>A0ABQ4SU44</accession>
<dbReference type="SUPFAM" id="SSF51735">
    <property type="entry name" value="NAD(P)-binding Rossmann-fold domains"/>
    <property type="match status" value="1"/>
</dbReference>
<comment type="caution">
    <text evidence="1">The sequence shown here is derived from an EMBL/GenBank/DDBJ whole genome shotgun (WGS) entry which is preliminary data.</text>
</comment>
<dbReference type="Proteomes" id="UP001055102">
    <property type="component" value="Unassembled WGS sequence"/>
</dbReference>
<evidence type="ECO:0000313" key="1">
    <source>
        <dbReference type="EMBL" id="GJE05196.1"/>
    </source>
</evidence>
<evidence type="ECO:0000313" key="2">
    <source>
        <dbReference type="Proteomes" id="UP001055102"/>
    </source>
</evidence>
<reference evidence="1" key="1">
    <citation type="journal article" date="2021" name="Front. Microbiol.">
        <title>Comprehensive Comparative Genomics and Phenotyping of Methylobacterium Species.</title>
        <authorList>
            <person name="Alessa O."/>
            <person name="Ogura Y."/>
            <person name="Fujitani Y."/>
            <person name="Takami H."/>
            <person name="Hayashi T."/>
            <person name="Sahin N."/>
            <person name="Tani A."/>
        </authorList>
    </citation>
    <scope>NUCLEOTIDE SEQUENCE</scope>
    <source>
        <strain evidence="1">LMG 23639</strain>
    </source>
</reference>
<organism evidence="1 2">
    <name type="scientific">Methylobacterium jeotgali</name>
    <dbReference type="NCBI Taxonomy" id="381630"/>
    <lineage>
        <taxon>Bacteria</taxon>
        <taxon>Pseudomonadati</taxon>
        <taxon>Pseudomonadota</taxon>
        <taxon>Alphaproteobacteria</taxon>
        <taxon>Hyphomicrobiales</taxon>
        <taxon>Methylobacteriaceae</taxon>
        <taxon>Methylobacterium</taxon>
    </lineage>
</organism>
<dbReference type="PANTHER" id="PTHR45458:SF1">
    <property type="entry name" value="SHORT CHAIN DEHYDROGENASE"/>
    <property type="match status" value="1"/>
</dbReference>
<dbReference type="EMBL" id="BPQR01000008">
    <property type="protein sequence ID" value="GJE05196.1"/>
    <property type="molecule type" value="Genomic_DNA"/>
</dbReference>
<protein>
    <recommendedName>
        <fullName evidence="3">Short-chain dehydrogenase</fullName>
    </recommendedName>
</protein>
<dbReference type="Pfam" id="PF13561">
    <property type="entry name" value="adh_short_C2"/>
    <property type="match status" value="1"/>
</dbReference>
<proteinExistence type="predicted"/>
<dbReference type="PRINTS" id="PR00081">
    <property type="entry name" value="GDHRDH"/>
</dbReference>
<dbReference type="RefSeq" id="WP_238273916.1">
    <property type="nucleotide sequence ID" value="NZ_BPQR01000008.1"/>
</dbReference>
<evidence type="ECO:0008006" key="3">
    <source>
        <dbReference type="Google" id="ProtNLM"/>
    </source>
</evidence>
<dbReference type="InterPro" id="IPR036291">
    <property type="entry name" value="NAD(P)-bd_dom_sf"/>
</dbReference>
<sequence length="229" mass="24173">MTTESRNALIVGASRGLGLGLARVFLDRGWRVTATQRSPSPGLAGLGTSLRVETVDIDDDGSVASLRDRLAGERFGLIFVVAGVAAKGDDKGDDVAHTIPREEAARILLTNAVSPLRFAETFRPSLAEGGTLAFMSSILGSVARNEDGGMEIYRASKAALNTLVRSFAARHPGSSLLLLHPGWVETDMGGEGADIDVATSARGLAEVIEARLGRPGLAYLDYRGETLPW</sequence>
<dbReference type="InterPro" id="IPR052184">
    <property type="entry name" value="SDR_enzymes"/>
</dbReference>
<dbReference type="PANTHER" id="PTHR45458">
    <property type="entry name" value="SHORT-CHAIN DEHYDROGENASE/REDUCTASE SDR"/>
    <property type="match status" value="1"/>
</dbReference>